<evidence type="ECO:0000313" key="3">
    <source>
        <dbReference type="EMBL" id="WDF70738.1"/>
    </source>
</evidence>
<reference evidence="3 4" key="1">
    <citation type="submission" date="2023-02" db="EMBL/GenBank/DDBJ databases">
        <title>Genome sequence of Sphingobacterium sp. KACC 22765.</title>
        <authorList>
            <person name="Kim S."/>
            <person name="Heo J."/>
            <person name="Kwon S.-W."/>
        </authorList>
    </citation>
    <scope>NUCLEOTIDE SEQUENCE [LARGE SCALE GENOMIC DNA]</scope>
    <source>
        <strain evidence="3 4">KACC 22765</strain>
    </source>
</reference>
<protein>
    <submittedName>
        <fullName evidence="3">DUF4328 domain-containing protein</fullName>
    </submittedName>
</protein>
<name>A0ABY7WQM0_9SPHI</name>
<dbReference type="InterPro" id="IPR025565">
    <property type="entry name" value="DUF4328"/>
</dbReference>
<sequence length="245" mass="27588">MNSIRPTFSRARAAQLMLVLCIVFSLVSIYSTILQIDLLKSVSAGEVVSEEMASSNDTREGVVALLYFSAIIGTIVSFILWFRRSYYNLHQKTSYLRFSEGMAAGAWFIPFVNLVRPFQIFRDLFNKTVELYEERDITYPQPLAKSVMGIWWTLWIVSNILSNIASRMTRDDSSVNTLLDSSYLTLAYHGTSILAAILLIQLIRNYESLSTQLELLPDENIFLVEQVPLPNAIAPAANDTNAPTA</sequence>
<dbReference type="Pfam" id="PF14219">
    <property type="entry name" value="DUF4328"/>
    <property type="match status" value="1"/>
</dbReference>
<dbReference type="Proteomes" id="UP001221558">
    <property type="component" value="Chromosome"/>
</dbReference>
<dbReference type="EMBL" id="CP117880">
    <property type="protein sequence ID" value="WDF70738.1"/>
    <property type="molecule type" value="Genomic_DNA"/>
</dbReference>
<evidence type="ECO:0000313" key="4">
    <source>
        <dbReference type="Proteomes" id="UP001221558"/>
    </source>
</evidence>
<keyword evidence="1" id="KW-0472">Membrane</keyword>
<evidence type="ECO:0000259" key="2">
    <source>
        <dbReference type="Pfam" id="PF14219"/>
    </source>
</evidence>
<feature type="transmembrane region" description="Helical" evidence="1">
    <location>
        <begin position="62"/>
        <end position="82"/>
    </location>
</feature>
<feature type="transmembrane region" description="Helical" evidence="1">
    <location>
        <begin position="186"/>
        <end position="203"/>
    </location>
</feature>
<organism evidence="3 4">
    <name type="scientific">Sphingobacterium oryzagri</name>
    <dbReference type="NCBI Taxonomy" id="3025669"/>
    <lineage>
        <taxon>Bacteria</taxon>
        <taxon>Pseudomonadati</taxon>
        <taxon>Bacteroidota</taxon>
        <taxon>Sphingobacteriia</taxon>
        <taxon>Sphingobacteriales</taxon>
        <taxon>Sphingobacteriaceae</taxon>
        <taxon>Sphingobacterium</taxon>
    </lineage>
</organism>
<feature type="domain" description="DUF4328" evidence="2">
    <location>
        <begin position="47"/>
        <end position="207"/>
    </location>
</feature>
<keyword evidence="1" id="KW-0812">Transmembrane</keyword>
<proteinExistence type="predicted"/>
<keyword evidence="4" id="KW-1185">Reference proteome</keyword>
<dbReference type="RefSeq" id="WP_274269442.1">
    <property type="nucleotide sequence ID" value="NZ_CP117880.1"/>
</dbReference>
<gene>
    <name evidence="3" type="ORF">PQ465_10260</name>
</gene>
<accession>A0ABY7WQM0</accession>
<keyword evidence="1" id="KW-1133">Transmembrane helix</keyword>
<evidence type="ECO:0000256" key="1">
    <source>
        <dbReference type="SAM" id="Phobius"/>
    </source>
</evidence>
<feature type="transmembrane region" description="Helical" evidence="1">
    <location>
        <begin position="149"/>
        <end position="166"/>
    </location>
</feature>
<feature type="transmembrane region" description="Helical" evidence="1">
    <location>
        <begin position="12"/>
        <end position="33"/>
    </location>
</feature>